<dbReference type="InterPro" id="IPR010982">
    <property type="entry name" value="Lambda_DNA-bd_dom_sf"/>
</dbReference>
<keyword evidence="1" id="KW-0805">Transcription regulation</keyword>
<name>A0ABZ3IT86_9FIRM</name>
<dbReference type="SUPFAM" id="SSF47413">
    <property type="entry name" value="lambda repressor-like DNA-binding domains"/>
    <property type="match status" value="1"/>
</dbReference>
<dbReference type="PANTHER" id="PTHR46797:SF23">
    <property type="entry name" value="HTH-TYPE TRANSCRIPTIONAL REGULATOR SUTR"/>
    <property type="match status" value="1"/>
</dbReference>
<evidence type="ECO:0000256" key="1">
    <source>
        <dbReference type="ARBA" id="ARBA00023015"/>
    </source>
</evidence>
<accession>A0ABZ3IT86</accession>
<proteinExistence type="predicted"/>
<keyword evidence="2" id="KW-0238">DNA-binding</keyword>
<evidence type="ECO:0000313" key="5">
    <source>
        <dbReference type="EMBL" id="XFO68776.1"/>
    </source>
</evidence>
<sequence>MIDGKEKYHYTEYKMGKGCIQLDVGIRIKQRREFLNLSQEQLSQISGVSQSSIHYIESGENSPTAKTLFKLASALGVSITELLGDQTATSKSRFSVNESQGGQA</sequence>
<dbReference type="InterPro" id="IPR050807">
    <property type="entry name" value="TransReg_Diox_bact_type"/>
</dbReference>
<evidence type="ECO:0000259" key="4">
    <source>
        <dbReference type="PROSITE" id="PS50943"/>
    </source>
</evidence>
<dbReference type="CDD" id="cd00093">
    <property type="entry name" value="HTH_XRE"/>
    <property type="match status" value="1"/>
</dbReference>
<dbReference type="PROSITE" id="PS50943">
    <property type="entry name" value="HTH_CROC1"/>
    <property type="match status" value="1"/>
</dbReference>
<dbReference type="PANTHER" id="PTHR46797">
    <property type="entry name" value="HTH-TYPE TRANSCRIPTIONAL REGULATOR"/>
    <property type="match status" value="1"/>
</dbReference>
<evidence type="ECO:0000313" key="6">
    <source>
        <dbReference type="Proteomes" id="UP000216752"/>
    </source>
</evidence>
<reference evidence="5" key="1">
    <citation type="submission" date="2024-05" db="EMBL/GenBank/DDBJ databases">
        <title>Isolation and characterization of Sporomusa carbonis sp. nov., a carboxydotrophic hydrogenogen in the genus of Sporomusa isolated from a charcoal burning pile.</title>
        <authorList>
            <person name="Boeer T."/>
            <person name="Rosenbaum F."/>
            <person name="Eysell L."/>
            <person name="Mueller V."/>
            <person name="Daniel R."/>
            <person name="Poehlein A."/>
        </authorList>
    </citation>
    <scope>NUCLEOTIDE SEQUENCE [LARGE SCALE GENOMIC DNA]</scope>
    <source>
        <strain evidence="5">DSM 10669</strain>
    </source>
</reference>
<gene>
    <name evidence="5" type="ORF">SPSIL_050000</name>
</gene>
<dbReference type="Proteomes" id="UP000216752">
    <property type="component" value="Chromosome"/>
</dbReference>
<organism evidence="5 6">
    <name type="scientific">Sporomusa silvacetica DSM 10669</name>
    <dbReference type="NCBI Taxonomy" id="1123289"/>
    <lineage>
        <taxon>Bacteria</taxon>
        <taxon>Bacillati</taxon>
        <taxon>Bacillota</taxon>
        <taxon>Negativicutes</taxon>
        <taxon>Selenomonadales</taxon>
        <taxon>Sporomusaceae</taxon>
        <taxon>Sporomusa</taxon>
    </lineage>
</organism>
<dbReference type="SMART" id="SM00530">
    <property type="entry name" value="HTH_XRE"/>
    <property type="match status" value="1"/>
</dbReference>
<protein>
    <recommendedName>
        <fullName evidence="4">HTH cro/C1-type domain-containing protein</fullName>
    </recommendedName>
</protein>
<dbReference type="Gene3D" id="1.10.260.40">
    <property type="entry name" value="lambda repressor-like DNA-binding domains"/>
    <property type="match status" value="1"/>
</dbReference>
<keyword evidence="3" id="KW-0804">Transcription</keyword>
<keyword evidence="6" id="KW-1185">Reference proteome</keyword>
<evidence type="ECO:0000256" key="3">
    <source>
        <dbReference type="ARBA" id="ARBA00023163"/>
    </source>
</evidence>
<feature type="domain" description="HTH cro/C1-type" evidence="4">
    <location>
        <begin position="28"/>
        <end position="82"/>
    </location>
</feature>
<dbReference type="EMBL" id="CP155573">
    <property type="protein sequence ID" value="XFO68776.1"/>
    <property type="molecule type" value="Genomic_DNA"/>
</dbReference>
<dbReference type="InterPro" id="IPR001387">
    <property type="entry name" value="Cro/C1-type_HTH"/>
</dbReference>
<dbReference type="Pfam" id="PF01381">
    <property type="entry name" value="HTH_3"/>
    <property type="match status" value="1"/>
</dbReference>
<evidence type="ECO:0000256" key="2">
    <source>
        <dbReference type="ARBA" id="ARBA00023125"/>
    </source>
</evidence>